<dbReference type="AlphaFoldDB" id="A0A655BW94"/>
<dbReference type="Proteomes" id="UP000050164">
    <property type="component" value="Unassembled WGS sequence"/>
</dbReference>
<dbReference type="EMBL" id="CSAJ01000993">
    <property type="protein sequence ID" value="COX45164.1"/>
    <property type="molecule type" value="Genomic_DNA"/>
</dbReference>
<dbReference type="EMBL" id="CNFT01001033">
    <property type="protein sequence ID" value="CKS75222.1"/>
    <property type="molecule type" value="Genomic_DNA"/>
</dbReference>
<evidence type="ECO:0000313" key="3">
    <source>
        <dbReference type="Proteomes" id="UP000044938"/>
    </source>
</evidence>
<dbReference type="Proteomes" id="UP000044938">
    <property type="component" value="Unassembled WGS sequence"/>
</dbReference>
<evidence type="ECO:0000313" key="2">
    <source>
        <dbReference type="EMBL" id="COX45164.1"/>
    </source>
</evidence>
<organism evidence="1 4">
    <name type="scientific">Mycobacterium tuberculosis</name>
    <dbReference type="NCBI Taxonomy" id="1773"/>
    <lineage>
        <taxon>Bacteria</taxon>
        <taxon>Bacillati</taxon>
        <taxon>Actinomycetota</taxon>
        <taxon>Actinomycetes</taxon>
        <taxon>Mycobacteriales</taxon>
        <taxon>Mycobacteriaceae</taxon>
        <taxon>Mycobacterium</taxon>
        <taxon>Mycobacterium tuberculosis complex</taxon>
    </lineage>
</organism>
<gene>
    <name evidence="2" type="ORF">ERS007720_04530</name>
    <name evidence="1" type="ORF">ERS027659_03520</name>
</gene>
<sequence>MNSLATDAVAIICVLPLETSWPVARSSTATERVAPMAAASSVACRTRVGSSPNPTFGDAAGALGGVMARSSSSTGCG</sequence>
<evidence type="ECO:0000313" key="4">
    <source>
        <dbReference type="Proteomes" id="UP000050164"/>
    </source>
</evidence>
<reference evidence="3 4" key="1">
    <citation type="submission" date="2015-03" db="EMBL/GenBank/DDBJ databases">
        <authorList>
            <consortium name="Pathogen Informatics"/>
        </authorList>
    </citation>
    <scope>NUCLEOTIDE SEQUENCE [LARGE SCALE GENOMIC DNA]</scope>
    <source>
        <strain evidence="1 4">Bir 185</strain>
        <strain evidence="2 3">M09401471</strain>
    </source>
</reference>
<evidence type="ECO:0000313" key="1">
    <source>
        <dbReference type="EMBL" id="CKS75222.1"/>
    </source>
</evidence>
<protein>
    <submittedName>
        <fullName evidence="1">Uncharacterized protein</fullName>
    </submittedName>
</protein>
<accession>A0A655BW94</accession>
<proteinExistence type="predicted"/>
<name>A0A655BW94_MYCTX</name>